<keyword evidence="2" id="KW-1185">Reference proteome</keyword>
<name>A0AAN6YNK9_9PEZI</name>
<evidence type="ECO:0000313" key="2">
    <source>
        <dbReference type="Proteomes" id="UP001301958"/>
    </source>
</evidence>
<proteinExistence type="predicted"/>
<dbReference type="Proteomes" id="UP001301958">
    <property type="component" value="Unassembled WGS sequence"/>
</dbReference>
<dbReference type="AlphaFoldDB" id="A0AAN6YNK9"/>
<gene>
    <name evidence="1" type="ORF">QBC38DRAFT_491628</name>
</gene>
<dbReference type="EMBL" id="MU865526">
    <property type="protein sequence ID" value="KAK4221653.1"/>
    <property type="molecule type" value="Genomic_DNA"/>
</dbReference>
<comment type="caution">
    <text evidence="1">The sequence shown here is derived from an EMBL/GenBank/DDBJ whole genome shotgun (WGS) entry which is preliminary data.</text>
</comment>
<evidence type="ECO:0000313" key="1">
    <source>
        <dbReference type="EMBL" id="KAK4221653.1"/>
    </source>
</evidence>
<organism evidence="1 2">
    <name type="scientific">Podospora fimiseda</name>
    <dbReference type="NCBI Taxonomy" id="252190"/>
    <lineage>
        <taxon>Eukaryota</taxon>
        <taxon>Fungi</taxon>
        <taxon>Dikarya</taxon>
        <taxon>Ascomycota</taxon>
        <taxon>Pezizomycotina</taxon>
        <taxon>Sordariomycetes</taxon>
        <taxon>Sordariomycetidae</taxon>
        <taxon>Sordariales</taxon>
        <taxon>Podosporaceae</taxon>
        <taxon>Podospora</taxon>
    </lineage>
</organism>
<sequence>MFSWPRQFKPLELEPGVTPYQADHSCPESHHNAFVDTSSKALNVAGWVLGSVVQLNEVHDRGNCLNRTNADLIDVESNQLTAREKWSSIIGVAEIDSRHCEIYASFIHDNSQEKSVKAKLKLFKSELLEESLELHEQFLGTLLMSGSDEGTESVLFGSIAKAGNLNPFTRRMAQTCHTRRFFTFLELKLEKNLPPLSINFELCPSDTRVGDGVA</sequence>
<reference evidence="1" key="1">
    <citation type="journal article" date="2023" name="Mol. Phylogenet. Evol.">
        <title>Genome-scale phylogeny and comparative genomics of the fungal order Sordariales.</title>
        <authorList>
            <person name="Hensen N."/>
            <person name="Bonometti L."/>
            <person name="Westerberg I."/>
            <person name="Brannstrom I.O."/>
            <person name="Guillou S."/>
            <person name="Cros-Aarteil S."/>
            <person name="Calhoun S."/>
            <person name="Haridas S."/>
            <person name="Kuo A."/>
            <person name="Mondo S."/>
            <person name="Pangilinan J."/>
            <person name="Riley R."/>
            <person name="LaButti K."/>
            <person name="Andreopoulos B."/>
            <person name="Lipzen A."/>
            <person name="Chen C."/>
            <person name="Yan M."/>
            <person name="Daum C."/>
            <person name="Ng V."/>
            <person name="Clum A."/>
            <person name="Steindorff A."/>
            <person name="Ohm R.A."/>
            <person name="Martin F."/>
            <person name="Silar P."/>
            <person name="Natvig D.O."/>
            <person name="Lalanne C."/>
            <person name="Gautier V."/>
            <person name="Ament-Velasquez S.L."/>
            <person name="Kruys A."/>
            <person name="Hutchinson M.I."/>
            <person name="Powell A.J."/>
            <person name="Barry K."/>
            <person name="Miller A.N."/>
            <person name="Grigoriev I.V."/>
            <person name="Debuchy R."/>
            <person name="Gladieux P."/>
            <person name="Hiltunen Thoren M."/>
            <person name="Johannesson H."/>
        </authorList>
    </citation>
    <scope>NUCLEOTIDE SEQUENCE</scope>
    <source>
        <strain evidence="1">CBS 990.96</strain>
    </source>
</reference>
<reference evidence="1" key="2">
    <citation type="submission" date="2023-05" db="EMBL/GenBank/DDBJ databases">
        <authorList>
            <consortium name="Lawrence Berkeley National Laboratory"/>
            <person name="Steindorff A."/>
            <person name="Hensen N."/>
            <person name="Bonometti L."/>
            <person name="Westerberg I."/>
            <person name="Brannstrom I.O."/>
            <person name="Guillou S."/>
            <person name="Cros-Aarteil S."/>
            <person name="Calhoun S."/>
            <person name="Haridas S."/>
            <person name="Kuo A."/>
            <person name="Mondo S."/>
            <person name="Pangilinan J."/>
            <person name="Riley R."/>
            <person name="Labutti K."/>
            <person name="Andreopoulos B."/>
            <person name="Lipzen A."/>
            <person name="Chen C."/>
            <person name="Yanf M."/>
            <person name="Daum C."/>
            <person name="Ng V."/>
            <person name="Clum A."/>
            <person name="Ohm R."/>
            <person name="Martin F."/>
            <person name="Silar P."/>
            <person name="Natvig D."/>
            <person name="Lalanne C."/>
            <person name="Gautier V."/>
            <person name="Ament-Velasquez S.L."/>
            <person name="Kruys A."/>
            <person name="Hutchinson M.I."/>
            <person name="Powell A.J."/>
            <person name="Barry K."/>
            <person name="Miller A.N."/>
            <person name="Grigoriev I.V."/>
            <person name="Debuchy R."/>
            <person name="Gladieux P."/>
            <person name="Thoren M.H."/>
            <person name="Johannesson H."/>
        </authorList>
    </citation>
    <scope>NUCLEOTIDE SEQUENCE</scope>
    <source>
        <strain evidence="1">CBS 990.96</strain>
    </source>
</reference>
<protein>
    <submittedName>
        <fullName evidence="1">Uncharacterized protein</fullName>
    </submittedName>
</protein>
<accession>A0AAN6YNK9</accession>